<dbReference type="Proteomes" id="UP000242520">
    <property type="component" value="Unassembled WGS sequence"/>
</dbReference>
<keyword evidence="1" id="KW-0175">Coiled coil</keyword>
<evidence type="ECO:0000256" key="1">
    <source>
        <dbReference type="SAM" id="Coils"/>
    </source>
</evidence>
<gene>
    <name evidence="2" type="ORF">SAMN02744040_00446</name>
</gene>
<evidence type="ECO:0000313" key="3">
    <source>
        <dbReference type="Proteomes" id="UP000242520"/>
    </source>
</evidence>
<dbReference type="STRING" id="1123350.SAMN02744040_00446"/>
<dbReference type="AlphaFoldDB" id="A0A1M5PFP1"/>
<dbReference type="EMBL" id="FQXH01000006">
    <property type="protein sequence ID" value="SHH00319.1"/>
    <property type="molecule type" value="Genomic_DNA"/>
</dbReference>
<dbReference type="OrthoDB" id="1750707at2"/>
<sequence>MKKYKYFITNESSHYCFYIADNYLYMEFLKNNNKERINILKNVLDFSVDIDDLGVIHIICINLLGQLIHIFNENNTWKENIVINFDVKVYKIKSIKLYIINNFLNVFLLISDKIQKNIWNLMYYAVSRNNIKSFKVAQVNGCYKTDVDSNGNIHLVYKSIYDNNCQFYYRMLNIKYNIWSIPERISDIDTNVIDIRILCDTNDCLHVVWSYVKNNIIRSSYINKKNLASNWETSGTFNEIIGQHEYQFLFQVDNTIKLVWKQNDKFYCTFTEIGEIYWSDISELDFKFECDLTLSVYIGNGYREKISKSFQKINLERAVSLDDLISIKDSLLEYTNQIKKGFQNTSIVQDLFCDNKKILERKILEIYEELETIKEREKNLIDSYIMLNEKIEMLLENKKQTKNRLGKVKKIIDNSLEFILRIFS</sequence>
<dbReference type="RefSeq" id="WP_072723253.1">
    <property type="nucleotide sequence ID" value="NZ_FQXH01000006.1"/>
</dbReference>
<reference evidence="3" key="1">
    <citation type="submission" date="2016-11" db="EMBL/GenBank/DDBJ databases">
        <authorList>
            <person name="Varghese N."/>
            <person name="Submissions S."/>
        </authorList>
    </citation>
    <scope>NUCLEOTIDE SEQUENCE [LARGE SCALE GENOMIC DNA]</scope>
    <source>
        <strain evidence="3">DSM 15285</strain>
    </source>
</reference>
<accession>A0A1M5PFP1</accession>
<organism evidence="2 3">
    <name type="scientific">Tepidibacter thalassicus DSM 15285</name>
    <dbReference type="NCBI Taxonomy" id="1123350"/>
    <lineage>
        <taxon>Bacteria</taxon>
        <taxon>Bacillati</taxon>
        <taxon>Bacillota</taxon>
        <taxon>Clostridia</taxon>
        <taxon>Peptostreptococcales</taxon>
        <taxon>Peptostreptococcaceae</taxon>
        <taxon>Tepidibacter</taxon>
    </lineage>
</organism>
<proteinExistence type="predicted"/>
<protein>
    <submittedName>
        <fullName evidence="2">Uncharacterized protein</fullName>
    </submittedName>
</protein>
<name>A0A1M5PFP1_9FIRM</name>
<keyword evidence="3" id="KW-1185">Reference proteome</keyword>
<evidence type="ECO:0000313" key="2">
    <source>
        <dbReference type="EMBL" id="SHH00319.1"/>
    </source>
</evidence>
<feature type="coiled-coil region" evidence="1">
    <location>
        <begin position="356"/>
        <end position="404"/>
    </location>
</feature>